<comment type="subcellular location">
    <subcellularLocation>
        <location evidence="2">Nucleus</location>
    </subcellularLocation>
</comment>
<comment type="similarity">
    <text evidence="3">Belongs to the HARBI1 family.</text>
</comment>
<comment type="caution">
    <text evidence="10">The sequence shown here is derived from an EMBL/GenBank/DDBJ whole genome shotgun (WGS) entry which is preliminary data.</text>
</comment>
<keyword evidence="7" id="KW-0539">Nucleus</keyword>
<evidence type="ECO:0000256" key="8">
    <source>
        <dbReference type="SAM" id="MobiDB-lite"/>
    </source>
</evidence>
<feature type="domain" description="DDE Tnp4" evidence="9">
    <location>
        <begin position="225"/>
        <end position="366"/>
    </location>
</feature>
<proteinExistence type="inferred from homology"/>
<evidence type="ECO:0000256" key="7">
    <source>
        <dbReference type="ARBA" id="ARBA00023242"/>
    </source>
</evidence>
<feature type="compositionally biased region" description="Polar residues" evidence="8">
    <location>
        <begin position="1"/>
        <end position="17"/>
    </location>
</feature>
<feature type="region of interest" description="Disordered" evidence="8">
    <location>
        <begin position="1"/>
        <end position="44"/>
    </location>
</feature>
<gene>
    <name evidence="10" type="primary">A03p047990.1_BraROA</name>
    <name evidence="10" type="ORF">IGI04_012613</name>
</gene>
<reference evidence="10 11" key="1">
    <citation type="submission" date="2021-03" db="EMBL/GenBank/DDBJ databases">
        <authorList>
            <person name="King G.J."/>
            <person name="Bancroft I."/>
            <person name="Baten A."/>
            <person name="Bloomfield J."/>
            <person name="Borpatragohain P."/>
            <person name="He Z."/>
            <person name="Irish N."/>
            <person name="Irwin J."/>
            <person name="Liu K."/>
            <person name="Mauleon R.P."/>
            <person name="Moore J."/>
            <person name="Morris R."/>
            <person name="Ostergaard L."/>
            <person name="Wang B."/>
            <person name="Wells R."/>
        </authorList>
    </citation>
    <scope>NUCLEOTIDE SEQUENCE [LARGE SCALE GENOMIC DNA]</scope>
    <source>
        <strain evidence="10">R-o-18</strain>
        <tissue evidence="10">Leaf</tissue>
    </source>
</reference>
<evidence type="ECO:0000256" key="2">
    <source>
        <dbReference type="ARBA" id="ARBA00004123"/>
    </source>
</evidence>
<evidence type="ECO:0000259" key="9">
    <source>
        <dbReference type="Pfam" id="PF13359"/>
    </source>
</evidence>
<keyword evidence="11" id="KW-1185">Reference proteome</keyword>
<dbReference type="Pfam" id="PF13359">
    <property type="entry name" value="DDE_Tnp_4"/>
    <property type="match status" value="1"/>
</dbReference>
<dbReference type="InterPro" id="IPR027806">
    <property type="entry name" value="HARBI1_dom"/>
</dbReference>
<organism evidence="10 11">
    <name type="scientific">Brassica rapa subsp. trilocularis</name>
    <dbReference type="NCBI Taxonomy" id="1813537"/>
    <lineage>
        <taxon>Eukaryota</taxon>
        <taxon>Viridiplantae</taxon>
        <taxon>Streptophyta</taxon>
        <taxon>Embryophyta</taxon>
        <taxon>Tracheophyta</taxon>
        <taxon>Spermatophyta</taxon>
        <taxon>Magnoliopsida</taxon>
        <taxon>eudicotyledons</taxon>
        <taxon>Gunneridae</taxon>
        <taxon>Pentapetalae</taxon>
        <taxon>rosids</taxon>
        <taxon>malvids</taxon>
        <taxon>Brassicales</taxon>
        <taxon>Brassicaceae</taxon>
        <taxon>Brassiceae</taxon>
        <taxon>Brassica</taxon>
    </lineage>
</organism>
<keyword evidence="5" id="KW-0479">Metal-binding</keyword>
<evidence type="ECO:0000256" key="5">
    <source>
        <dbReference type="ARBA" id="ARBA00022723"/>
    </source>
</evidence>
<dbReference type="Proteomes" id="UP000823674">
    <property type="component" value="Chromosome A03"/>
</dbReference>
<accession>A0ABQ7N6E9</accession>
<dbReference type="PANTHER" id="PTHR22930">
    <property type="match status" value="1"/>
</dbReference>
<dbReference type="PANTHER" id="PTHR22930:SF242">
    <property type="entry name" value="LOW PROTEIN: NUCLEASE-LIKE PROTEIN"/>
    <property type="match status" value="1"/>
</dbReference>
<keyword evidence="4" id="KW-0540">Nuclease</keyword>
<comment type="cofactor">
    <cofactor evidence="1">
        <name>a divalent metal cation</name>
        <dbReference type="ChEBI" id="CHEBI:60240"/>
    </cofactor>
</comment>
<dbReference type="InterPro" id="IPR045249">
    <property type="entry name" value="HARBI1-like"/>
</dbReference>
<evidence type="ECO:0000256" key="1">
    <source>
        <dbReference type="ARBA" id="ARBA00001968"/>
    </source>
</evidence>
<evidence type="ECO:0000256" key="6">
    <source>
        <dbReference type="ARBA" id="ARBA00022801"/>
    </source>
</evidence>
<protein>
    <recommendedName>
        <fullName evidence="9">DDE Tnp4 domain-containing protein</fullName>
    </recommendedName>
</protein>
<dbReference type="EMBL" id="JADBGQ010000003">
    <property type="protein sequence ID" value="KAG5406494.1"/>
    <property type="molecule type" value="Genomic_DNA"/>
</dbReference>
<evidence type="ECO:0000313" key="10">
    <source>
        <dbReference type="EMBL" id="KAG5406494.1"/>
    </source>
</evidence>
<name>A0ABQ7N6E9_BRACM</name>
<sequence length="434" mass="48038">MVAAAGNSSATMKSPASGSLAFVNSKKRKSHRNPTNKSEKLLPSDPLLRRLSSAAAATRSFLQTNDLFLPPHQSLRIESLLSSLPIAPSHSTSTSTTWFHRFVNSASENDDPRWHHCFRMSKPTFSKLLSILSSSSDLPPLPSSSLAATLFRLAHNASYSSLAQRFGFDSVSDASRAFFTVCKLVHEKLGRLDDPKPDYSPRLLPNCCGALGFARFDVDGELLDSLIVQALVDSAGRFADISAGWPSTMKPEAILRQTKLFSVAEEDSRSFLNGAPCELGNGVSVPRYVLGDSRLPLLPWLVTPYGSNEEEEDGFEFNNVSRAALRAVEIAFAKVRARWRILDRKWKLEMVEFLPFVVTTGCLLHNFLVDCGDGDLQEECVVVARDDSVMMKDGECEEETRRYEGEEYIESSRIRDAIAENLSRVTSSENLLMC</sequence>
<evidence type="ECO:0000256" key="4">
    <source>
        <dbReference type="ARBA" id="ARBA00022722"/>
    </source>
</evidence>
<feature type="compositionally biased region" description="Basic residues" evidence="8">
    <location>
        <begin position="25"/>
        <end position="34"/>
    </location>
</feature>
<keyword evidence="6" id="KW-0378">Hydrolase</keyword>
<evidence type="ECO:0000313" key="11">
    <source>
        <dbReference type="Proteomes" id="UP000823674"/>
    </source>
</evidence>
<evidence type="ECO:0000256" key="3">
    <source>
        <dbReference type="ARBA" id="ARBA00006958"/>
    </source>
</evidence>